<gene>
    <name evidence="2" type="ORF">CLV30_104100</name>
</gene>
<dbReference type="InterPro" id="IPR000421">
    <property type="entry name" value="FA58C"/>
</dbReference>
<reference evidence="2 3" key="1">
    <citation type="submission" date="2018-03" db="EMBL/GenBank/DDBJ databases">
        <title>Genomic Encyclopedia of Archaeal and Bacterial Type Strains, Phase II (KMG-II): from individual species to whole genera.</title>
        <authorList>
            <person name="Goeker M."/>
        </authorList>
    </citation>
    <scope>NUCLEOTIDE SEQUENCE [LARGE SCALE GENOMIC DNA]</scope>
    <source>
        <strain evidence="2 3">DSM 45211</strain>
    </source>
</reference>
<sequence length="1455" mass="157816">MLASMGTAAPAPADNSAIGYPTYTGSDTPVPDLPTDFTVNGTMREMYQADLASGDGTSFWMDRMLARHGADPSGDWLFTRGRAVFMKEHDASELGFGGDVAYWESIDGRDAYTVELAVDGTTVTLNEDVDARLQTPSYWRSEFTADGLDLRVVQTKYITDANVAVTNLEIRNPGTTGLDVAVRAASPYTTEPEGAELTGTVPARNDLTTVFPRFSGDGLEPADGALTGTVTVPAGGSARTKVQLGFVTEEIPESRTAYDTVRAAAPRDAYRDHVQEYNRWWAENLPYIDIPDDNIEKTLYYRWWLLRYNFLDANIPGQDYQFPTSMEGVLGYNNAIVLTIGMFVDDLKYLRNPIYSYGPWVSAGETSRNTKYTDNPGDPENWSNSYTQYLSESAWQSYQVHGGPTEIVRNLARYAEKDVKGQLEHYDTDGNSLIEYDWGAMTGNDADAVSFDWRPGNLDRAESAYVYSNAKAAADAYETLGDTAKADEMRAIAQRVRDAVLEHLWDPEDKLVKHRHVESGDLVPWKEINNYYPYAVGLMPKPDEDPQYLEALRLWADAGEYPIFPFYTANQADKAEAAEQGHPGSNNFSVINSTVTFRFLSSVLRDYPNQYIGNEWYKKLLSWNAWAHYVDGDNRWPDQNEFWADGSADPQNIGYRSWIHHTILGTTNWTVIEDAMGFRPRSDDKVELSPIDIDWPHFTVTDINYHGTDLSITWDEPGDGERPYGESVPEGYSVYLDGEHAFTVDTLTHLVYDPATGEVTFPDGGDARVLSSTTATLAAADEVGFGDDSRVVDMFAKAGRDITAAGSGPNLAADATASASFSAEGRGPGGAVDGFTINEPFWGSQGSPNPADTFQLDFGEPTTVDDVRLHFYSDKSDGGYAEPAMYTVQYLDGDTWRDVAGQVKSPSYPRANRNRVRFPAVTTQKLRVRMTHRPAHATGLTEFQAFATAADAPAGENKAPYVRAWQDSGGSGAGRARLTGIVEDDALPAGELSSTWQVAGAPEGATVVFDDPSAATTVARFTEPGTYTLELRASDGELDSAEQVVVEVDGGDGGVNVAGDATASASYTADWNSVDAVNNGRGTNSGGDQAEVWATWSGERPASQWLQYTWPEPVRVSGSEMMFWTDTAAGTGDGVAVPESWSVQYWDGSAEAWTDLPNPSGYGTARTGTNTTTFDPVTTTRLRATFDAAPNADGTSYSAVGVSEWEILAEQPVDVAAVHTPTLEGELPDLPSTVTLEYADGSTARSSVSWASVEPGQVAEGGTSFTVSGIAEDTTLPVEATVWVRVTDAVEITSVADVSVRTRVGVAPSLPATVVATYNDGSKDSRIPVTWDAVEPAQYVAPGEFTVGGTVDGTGIRARATVTVAENPGADACPGGHSADESIAFGDDDSGVPNHDRGDGCTFLDLVDQQRPFDDHGAFVRTVRDLVEAWRAEELFTRQEAQQVLAAAARSDVAR</sequence>
<feature type="domain" description="F5/8 type C" evidence="1">
    <location>
        <begin position="798"/>
        <end position="948"/>
    </location>
</feature>
<dbReference type="Gene3D" id="2.60.120.260">
    <property type="entry name" value="Galactose-binding domain-like"/>
    <property type="match status" value="2"/>
</dbReference>
<evidence type="ECO:0000313" key="3">
    <source>
        <dbReference type="Proteomes" id="UP000243528"/>
    </source>
</evidence>
<dbReference type="InterPro" id="IPR011081">
    <property type="entry name" value="Big_4"/>
</dbReference>
<dbReference type="Gene3D" id="1.50.10.10">
    <property type="match status" value="1"/>
</dbReference>
<dbReference type="InterPro" id="IPR013783">
    <property type="entry name" value="Ig-like_fold"/>
</dbReference>
<dbReference type="GO" id="GO:0005975">
    <property type="term" value="P:carbohydrate metabolic process"/>
    <property type="evidence" value="ECO:0007669"/>
    <property type="project" value="InterPro"/>
</dbReference>
<dbReference type="Proteomes" id="UP000243528">
    <property type="component" value="Unassembled WGS sequence"/>
</dbReference>
<proteinExistence type="predicted"/>
<organism evidence="2 3">
    <name type="scientific">Haloactinopolyspora alba</name>
    <dbReference type="NCBI Taxonomy" id="648780"/>
    <lineage>
        <taxon>Bacteria</taxon>
        <taxon>Bacillati</taxon>
        <taxon>Actinomycetota</taxon>
        <taxon>Actinomycetes</taxon>
        <taxon>Jiangellales</taxon>
        <taxon>Jiangellaceae</taxon>
        <taxon>Haloactinopolyspora</taxon>
    </lineage>
</organism>
<accession>A0A2P8E6Y6</accession>
<dbReference type="EMBL" id="PYGE01000004">
    <property type="protein sequence ID" value="PSL05234.1"/>
    <property type="molecule type" value="Genomic_DNA"/>
</dbReference>
<dbReference type="SUPFAM" id="SSF49785">
    <property type="entry name" value="Galactose-binding domain-like"/>
    <property type="match status" value="1"/>
</dbReference>
<dbReference type="InterPro" id="IPR012341">
    <property type="entry name" value="6hp_glycosidase-like_sf"/>
</dbReference>
<protein>
    <submittedName>
        <fullName evidence="2">Ig-like protein group 4</fullName>
    </submittedName>
</protein>
<dbReference type="InterPro" id="IPR054491">
    <property type="entry name" value="MGH1-like_GH"/>
</dbReference>
<dbReference type="Gene3D" id="2.60.40.10">
    <property type="entry name" value="Immunoglobulins"/>
    <property type="match status" value="1"/>
</dbReference>
<dbReference type="InterPro" id="IPR008928">
    <property type="entry name" value="6-hairpin_glycosidase_sf"/>
</dbReference>
<dbReference type="Pfam" id="PF22422">
    <property type="entry name" value="MGH1-like_GH"/>
    <property type="match status" value="1"/>
</dbReference>
<dbReference type="Pfam" id="PF00754">
    <property type="entry name" value="F5_F8_type_C"/>
    <property type="match status" value="1"/>
</dbReference>
<keyword evidence="3" id="KW-1185">Reference proteome</keyword>
<dbReference type="PROSITE" id="PS50022">
    <property type="entry name" value="FA58C_3"/>
    <property type="match status" value="1"/>
</dbReference>
<dbReference type="InterPro" id="IPR008979">
    <property type="entry name" value="Galactose-bd-like_sf"/>
</dbReference>
<dbReference type="Pfam" id="PF07532">
    <property type="entry name" value="Big_4"/>
    <property type="match status" value="2"/>
</dbReference>
<evidence type="ECO:0000313" key="2">
    <source>
        <dbReference type="EMBL" id="PSL05234.1"/>
    </source>
</evidence>
<dbReference type="SUPFAM" id="SSF48208">
    <property type="entry name" value="Six-hairpin glycosidases"/>
    <property type="match status" value="1"/>
</dbReference>
<evidence type="ECO:0000259" key="1">
    <source>
        <dbReference type="PROSITE" id="PS50022"/>
    </source>
</evidence>
<comment type="caution">
    <text evidence="2">The sequence shown here is derived from an EMBL/GenBank/DDBJ whole genome shotgun (WGS) entry which is preliminary data.</text>
</comment>
<name>A0A2P8E6Y6_9ACTN</name>